<reference evidence="4 5" key="5">
    <citation type="journal article" date="2013" name="Rice">
        <title>Improvement of the Oryza sativa Nipponbare reference genome using next generation sequence and optical map data.</title>
        <authorList>
            <person name="Kawahara Y."/>
            <person name="de la Bastide M."/>
            <person name="Hamilton J.P."/>
            <person name="Kanamori H."/>
            <person name="McCombie W.R."/>
            <person name="Ouyang S."/>
            <person name="Schwartz D.C."/>
            <person name="Tanaka T."/>
            <person name="Wu J."/>
            <person name="Zhou S."/>
            <person name="Childs K.L."/>
            <person name="Davidson R.M."/>
            <person name="Lin H."/>
            <person name="Quesada-Ocampo L."/>
            <person name="Vaillancourt B."/>
            <person name="Sakai H."/>
            <person name="Lee S.S."/>
            <person name="Kim J."/>
            <person name="Numa H."/>
            <person name="Itoh T."/>
            <person name="Buell C.R."/>
            <person name="Matsumoto T."/>
        </authorList>
    </citation>
    <scope>NUCLEOTIDE SEQUENCE [LARGE SCALE GENOMIC DNA]</scope>
    <source>
        <strain evidence="5">cv. Nipponbare</strain>
    </source>
</reference>
<reference evidence="5" key="1">
    <citation type="journal article" date="2005" name="Nature">
        <title>The map-based sequence of the rice genome.</title>
        <authorList>
            <consortium name="International rice genome sequencing project (IRGSP)"/>
            <person name="Matsumoto T."/>
            <person name="Wu J."/>
            <person name="Kanamori H."/>
            <person name="Katayose Y."/>
            <person name="Fujisawa M."/>
            <person name="Namiki N."/>
            <person name="Mizuno H."/>
            <person name="Yamamoto K."/>
            <person name="Antonio B.A."/>
            <person name="Baba T."/>
            <person name="Sakata K."/>
            <person name="Nagamura Y."/>
            <person name="Aoki H."/>
            <person name="Arikawa K."/>
            <person name="Arita K."/>
            <person name="Bito T."/>
            <person name="Chiden Y."/>
            <person name="Fujitsuka N."/>
            <person name="Fukunaka R."/>
            <person name="Hamada M."/>
            <person name="Harada C."/>
            <person name="Hayashi A."/>
            <person name="Hijishita S."/>
            <person name="Honda M."/>
            <person name="Hosokawa S."/>
            <person name="Ichikawa Y."/>
            <person name="Idonuma A."/>
            <person name="Iijima M."/>
            <person name="Ikeda M."/>
            <person name="Ikeno M."/>
            <person name="Ito K."/>
            <person name="Ito S."/>
            <person name="Ito T."/>
            <person name="Ito Y."/>
            <person name="Ito Y."/>
            <person name="Iwabuchi A."/>
            <person name="Kamiya K."/>
            <person name="Karasawa W."/>
            <person name="Kurita K."/>
            <person name="Katagiri S."/>
            <person name="Kikuta A."/>
            <person name="Kobayashi H."/>
            <person name="Kobayashi N."/>
            <person name="Machita K."/>
            <person name="Maehara T."/>
            <person name="Masukawa M."/>
            <person name="Mizubayashi T."/>
            <person name="Mukai Y."/>
            <person name="Nagasaki H."/>
            <person name="Nagata Y."/>
            <person name="Naito S."/>
            <person name="Nakashima M."/>
            <person name="Nakama Y."/>
            <person name="Nakamichi Y."/>
            <person name="Nakamura M."/>
            <person name="Meguro A."/>
            <person name="Negishi M."/>
            <person name="Ohta I."/>
            <person name="Ohta T."/>
            <person name="Okamoto M."/>
            <person name="Ono N."/>
            <person name="Saji S."/>
            <person name="Sakaguchi M."/>
            <person name="Sakai K."/>
            <person name="Shibata M."/>
            <person name="Shimokawa T."/>
            <person name="Song J."/>
            <person name="Takazaki Y."/>
            <person name="Terasawa K."/>
            <person name="Tsugane M."/>
            <person name="Tsuji K."/>
            <person name="Ueda S."/>
            <person name="Waki K."/>
            <person name="Yamagata H."/>
            <person name="Yamamoto M."/>
            <person name="Yamamoto S."/>
            <person name="Yamane H."/>
            <person name="Yoshiki S."/>
            <person name="Yoshihara R."/>
            <person name="Yukawa K."/>
            <person name="Zhong H."/>
            <person name="Yano M."/>
            <person name="Yuan Q."/>
            <person name="Ouyang S."/>
            <person name="Liu J."/>
            <person name="Jones K.M."/>
            <person name="Gansberger K."/>
            <person name="Moffat K."/>
            <person name="Hill J."/>
            <person name="Bera J."/>
            <person name="Fadrosh D."/>
            <person name="Jin S."/>
            <person name="Johri S."/>
            <person name="Kim M."/>
            <person name="Overton L."/>
            <person name="Reardon M."/>
            <person name="Tsitrin T."/>
            <person name="Vuong H."/>
            <person name="Weaver B."/>
            <person name="Ciecko A."/>
            <person name="Tallon L."/>
            <person name="Jackson J."/>
            <person name="Pai G."/>
            <person name="Aken S.V."/>
            <person name="Utterback T."/>
            <person name="Reidmuller S."/>
            <person name="Feldblyum T."/>
            <person name="Hsiao J."/>
            <person name="Zismann V."/>
            <person name="Iobst S."/>
            <person name="de Vazeille A.R."/>
            <person name="Buell C.R."/>
            <person name="Ying K."/>
            <person name="Li Y."/>
            <person name="Lu T."/>
            <person name="Huang Y."/>
            <person name="Zhao Q."/>
            <person name="Feng Q."/>
            <person name="Zhang L."/>
            <person name="Zhu J."/>
            <person name="Weng Q."/>
            <person name="Mu J."/>
            <person name="Lu Y."/>
            <person name="Fan D."/>
            <person name="Liu Y."/>
            <person name="Guan J."/>
            <person name="Zhang Y."/>
            <person name="Yu S."/>
            <person name="Liu X."/>
            <person name="Zhang Y."/>
            <person name="Hong G."/>
            <person name="Han B."/>
            <person name="Choisne N."/>
            <person name="Demange N."/>
            <person name="Orjeda G."/>
            <person name="Samain S."/>
            <person name="Cattolico L."/>
            <person name="Pelletier E."/>
            <person name="Couloux A."/>
            <person name="Segurens B."/>
            <person name="Wincker P."/>
            <person name="D'Hont A."/>
            <person name="Scarpelli C."/>
            <person name="Weissenbach J."/>
            <person name="Salanoubat M."/>
            <person name="Quetier F."/>
            <person name="Yu Y."/>
            <person name="Kim H.R."/>
            <person name="Rambo T."/>
            <person name="Currie J."/>
            <person name="Collura K."/>
            <person name="Luo M."/>
            <person name="Yang T."/>
            <person name="Ammiraju J.S.S."/>
            <person name="Engler F."/>
            <person name="Soderlund C."/>
            <person name="Wing R.A."/>
            <person name="Palmer L.E."/>
            <person name="de la Bastide M."/>
            <person name="Spiegel L."/>
            <person name="Nascimento L."/>
            <person name="Zutavern T."/>
            <person name="O'Shaughnessy A."/>
            <person name="Dike S."/>
            <person name="Dedhia N."/>
            <person name="Preston R."/>
            <person name="Balija V."/>
            <person name="McCombie W.R."/>
            <person name="Chow T."/>
            <person name="Chen H."/>
            <person name="Chung M."/>
            <person name="Chen C."/>
            <person name="Shaw J."/>
            <person name="Wu H."/>
            <person name="Hsiao K."/>
            <person name="Chao Y."/>
            <person name="Chu M."/>
            <person name="Cheng C."/>
            <person name="Hour A."/>
            <person name="Lee P."/>
            <person name="Lin S."/>
            <person name="Lin Y."/>
            <person name="Liou J."/>
            <person name="Liu S."/>
            <person name="Hsing Y."/>
            <person name="Raghuvanshi S."/>
            <person name="Mohanty A."/>
            <person name="Bharti A.K."/>
            <person name="Gaur A."/>
            <person name="Gupta V."/>
            <person name="Kumar D."/>
            <person name="Ravi V."/>
            <person name="Vij S."/>
            <person name="Kapur A."/>
            <person name="Khurana P."/>
            <person name="Khurana P."/>
            <person name="Khurana J.P."/>
            <person name="Tyagi A.K."/>
            <person name="Gaikwad K."/>
            <person name="Singh A."/>
            <person name="Dalal V."/>
            <person name="Srivastava S."/>
            <person name="Dixit A."/>
            <person name="Pal A.K."/>
            <person name="Ghazi I.A."/>
            <person name="Yadav M."/>
            <person name="Pandit A."/>
            <person name="Bhargava A."/>
            <person name="Sureshbabu K."/>
            <person name="Batra K."/>
            <person name="Sharma T.R."/>
            <person name="Mohapatra T."/>
            <person name="Singh N.K."/>
            <person name="Messing J."/>
            <person name="Nelson A.B."/>
            <person name="Fuks G."/>
            <person name="Kavchok S."/>
            <person name="Keizer G."/>
            <person name="Linton E."/>
            <person name="Llaca V."/>
            <person name="Song R."/>
            <person name="Tanyolac B."/>
            <person name="Young S."/>
            <person name="Ho-Il K."/>
            <person name="Hahn J.H."/>
            <person name="Sangsakoo G."/>
            <person name="Vanavichit A."/>
            <person name="de Mattos Luiz.A.T."/>
            <person name="Zimmer P.D."/>
            <person name="Malone G."/>
            <person name="Dellagostin O."/>
            <person name="de Oliveira A.C."/>
            <person name="Bevan M."/>
            <person name="Bancroft I."/>
            <person name="Minx P."/>
            <person name="Cordum H."/>
            <person name="Wilson R."/>
            <person name="Cheng Z."/>
            <person name="Jin W."/>
            <person name="Jiang J."/>
            <person name="Leong S.A."/>
            <person name="Iwama H."/>
            <person name="Gojobori T."/>
            <person name="Itoh T."/>
            <person name="Niimura Y."/>
            <person name="Fujii Y."/>
            <person name="Habara T."/>
            <person name="Sakai H."/>
            <person name="Sato Y."/>
            <person name="Wilson G."/>
            <person name="Kumar K."/>
            <person name="McCouch S."/>
            <person name="Juretic N."/>
            <person name="Hoen D."/>
            <person name="Wright S."/>
            <person name="Bruskiewich R."/>
            <person name="Bureau T."/>
            <person name="Miyao A."/>
            <person name="Hirochika H."/>
            <person name="Nishikawa T."/>
            <person name="Kadowaki K."/>
            <person name="Sugiura M."/>
            <person name="Burr B."/>
            <person name="Sasaki T."/>
        </authorList>
    </citation>
    <scope>NUCLEOTIDE SEQUENCE [LARGE SCALE GENOMIC DNA]</scope>
    <source>
        <strain evidence="5">cv. Nipponbare</strain>
    </source>
</reference>
<dbReference type="PaxDb" id="39947-C1AR01"/>
<dbReference type="InParanoid" id="C1AR01"/>
<evidence type="ECO:0000313" key="3">
    <source>
        <dbReference type="EMBL" id="BAH47711.1"/>
    </source>
</evidence>
<evidence type="ECO:0000256" key="1">
    <source>
        <dbReference type="SAM" id="MobiDB-lite"/>
    </source>
</evidence>
<accession>C1AR01</accession>
<keyword evidence="5" id="KW-1185">Reference proteome</keyword>
<feature type="region of interest" description="Disordered" evidence="1">
    <location>
        <begin position="1"/>
        <end position="47"/>
    </location>
</feature>
<dbReference type="EMBL" id="AP011109">
    <property type="protein sequence ID" value="BAH47697.1"/>
    <property type="molecule type" value="Genomic_DNA"/>
</dbReference>
<evidence type="ECO:0000313" key="4">
    <source>
        <dbReference type="EMBL" id="BAS93157.1"/>
    </source>
</evidence>
<sequence>MTSSPAGSRWTSSPSPDHHRIYGSATSATVPHDRIPPTQAPNDQGHVENEEITTVHHQSTTSAFYPGSDRCLAPPGRCCCRRCTMEASALSCLSPKQKFSPERRLSPDAADALPGMVALLPEV</sequence>
<reference evidence="4" key="6">
    <citation type="submission" date="2015-10" db="EMBL/GenBank/DDBJ databases">
        <authorList>
            <person name="Sakai H."/>
            <person name="Kawahara Y."/>
            <person name="Matsumoto T."/>
            <person name="Buell C.R."/>
            <person name="Itoh T."/>
        </authorList>
    </citation>
    <scope>NUCLEOTIDE SEQUENCE</scope>
</reference>
<protein>
    <submittedName>
        <fullName evidence="4">Os05g0289150 protein</fullName>
    </submittedName>
</protein>
<reference evidence="4" key="4">
    <citation type="journal article" date="2013" name="Plant Cell Physiol.">
        <title>Rice Annotation Project Database (RAP-DB): an integrative and interactive database for rice genomics.</title>
        <authorList>
            <person name="Sakai H."/>
            <person name="Lee S.S."/>
            <person name="Tanaka T."/>
            <person name="Numa H."/>
            <person name="Kim J."/>
            <person name="Kawahara Y."/>
            <person name="Wakimoto H."/>
            <person name="Yang C.C."/>
            <person name="Iwamoto M."/>
            <person name="Abe T."/>
            <person name="Yamada Y."/>
            <person name="Muto A."/>
            <person name="Inokuchi H."/>
            <person name="Ikemura T."/>
            <person name="Matsumoto T."/>
            <person name="Sasaki T."/>
            <person name="Itoh T."/>
        </authorList>
    </citation>
    <scope>NUCLEOTIDE SEQUENCE</scope>
</reference>
<dbReference type="AlphaFoldDB" id="C1AR01"/>
<evidence type="ECO:0000313" key="5">
    <source>
        <dbReference type="Proteomes" id="UP000059680"/>
    </source>
</evidence>
<feature type="compositionally biased region" description="Polar residues" evidence="1">
    <location>
        <begin position="1"/>
        <end position="15"/>
    </location>
</feature>
<dbReference type="EMBL" id="AP011110">
    <property type="protein sequence ID" value="BAH47711.1"/>
    <property type="molecule type" value="Genomic_DNA"/>
</dbReference>
<organism evidence="2">
    <name type="scientific">Oryza sativa subsp. japonica</name>
    <name type="common">Rice</name>
    <dbReference type="NCBI Taxonomy" id="39947"/>
    <lineage>
        <taxon>Eukaryota</taxon>
        <taxon>Viridiplantae</taxon>
        <taxon>Streptophyta</taxon>
        <taxon>Embryophyta</taxon>
        <taxon>Tracheophyta</taxon>
        <taxon>Spermatophyta</taxon>
        <taxon>Magnoliopsida</taxon>
        <taxon>Liliopsida</taxon>
        <taxon>Poales</taxon>
        <taxon>Poaceae</taxon>
        <taxon>BOP clade</taxon>
        <taxon>Oryzoideae</taxon>
        <taxon>Oryzeae</taxon>
        <taxon>Oryzinae</taxon>
        <taxon>Oryza</taxon>
        <taxon>Oryza sativa</taxon>
    </lineage>
</organism>
<reference evidence="3" key="3">
    <citation type="submission" date="2009-03" db="EMBL/GenBank/DDBJ databases">
        <title>Oryza sativa nipponbare(GA3) genomic DNA, chromosome 5, PAC clone:P0697B04.</title>
        <authorList>
            <person name="Matsumoto T."/>
            <person name="Wu J."/>
            <person name="Kanamori H."/>
        </authorList>
    </citation>
    <scope>NUCLEOTIDE SEQUENCE</scope>
</reference>
<evidence type="ECO:0000313" key="2">
    <source>
        <dbReference type="EMBL" id="BAH47697.1"/>
    </source>
</evidence>
<gene>
    <name evidence="2" type="primary">P0587F01.1</name>
    <name evidence="3" type="synonym">P0697B04.23</name>
    <name evidence="4" type="ordered locus">Os05g0289150</name>
    <name evidence="4" type="ORF">OSNPB_050289150</name>
</gene>
<dbReference type="EMBL" id="AP014961">
    <property type="protein sequence ID" value="BAS93157.1"/>
    <property type="molecule type" value="Genomic_DNA"/>
</dbReference>
<proteinExistence type="predicted"/>
<dbReference type="Proteomes" id="UP000059680">
    <property type="component" value="Chromosome 5"/>
</dbReference>
<reference evidence="2" key="2">
    <citation type="submission" date="2009-03" db="EMBL/GenBank/DDBJ databases">
        <title>Oryza sativa nipponbare(GA3) genomic DNA, chromosome 5, PAC clone:P0587F01, partial.</title>
        <authorList>
            <person name="Matsumoto T."/>
            <person name="Wu J."/>
            <person name="Kanamori H."/>
        </authorList>
    </citation>
    <scope>NUCLEOTIDE SEQUENCE</scope>
</reference>
<name>C1AR01_ORYSJ</name>